<dbReference type="RefSeq" id="XP_005713367.1">
    <property type="nucleotide sequence ID" value="XM_005713310.1"/>
</dbReference>
<dbReference type="EMBL" id="HG001649">
    <property type="protein sequence ID" value="CDF33564.1"/>
    <property type="molecule type" value="Genomic_DNA"/>
</dbReference>
<name>R7Q6C4_CHOCR</name>
<dbReference type="AlphaFoldDB" id="R7Q6C4"/>
<reference evidence="2" key="1">
    <citation type="journal article" date="2013" name="Proc. Natl. Acad. Sci. U.S.A.">
        <title>Genome structure and metabolic features in the red seaweed Chondrus crispus shed light on evolution of the Archaeplastida.</title>
        <authorList>
            <person name="Collen J."/>
            <person name="Porcel B."/>
            <person name="Carre W."/>
            <person name="Ball S.G."/>
            <person name="Chaparro C."/>
            <person name="Tonon T."/>
            <person name="Barbeyron T."/>
            <person name="Michel G."/>
            <person name="Noel B."/>
            <person name="Valentin K."/>
            <person name="Elias M."/>
            <person name="Artiguenave F."/>
            <person name="Arun A."/>
            <person name="Aury J.M."/>
            <person name="Barbosa-Neto J.F."/>
            <person name="Bothwell J.H."/>
            <person name="Bouget F.Y."/>
            <person name="Brillet L."/>
            <person name="Cabello-Hurtado F."/>
            <person name="Capella-Gutierrez S."/>
            <person name="Charrier B."/>
            <person name="Cladiere L."/>
            <person name="Cock J.M."/>
            <person name="Coelho S.M."/>
            <person name="Colleoni C."/>
            <person name="Czjzek M."/>
            <person name="Da Silva C."/>
            <person name="Delage L."/>
            <person name="Denoeud F."/>
            <person name="Deschamps P."/>
            <person name="Dittami S.M."/>
            <person name="Gabaldon T."/>
            <person name="Gachon C.M."/>
            <person name="Groisillier A."/>
            <person name="Herve C."/>
            <person name="Jabbari K."/>
            <person name="Katinka M."/>
            <person name="Kloareg B."/>
            <person name="Kowalczyk N."/>
            <person name="Labadie K."/>
            <person name="Leblanc C."/>
            <person name="Lopez P.J."/>
            <person name="McLachlan D.H."/>
            <person name="Meslet-Cladiere L."/>
            <person name="Moustafa A."/>
            <person name="Nehr Z."/>
            <person name="Nyvall Collen P."/>
            <person name="Panaud O."/>
            <person name="Partensky F."/>
            <person name="Poulain J."/>
            <person name="Rensing S.A."/>
            <person name="Rousvoal S."/>
            <person name="Samson G."/>
            <person name="Symeonidi A."/>
            <person name="Weissenbach J."/>
            <person name="Zambounis A."/>
            <person name="Wincker P."/>
            <person name="Boyen C."/>
        </authorList>
    </citation>
    <scope>NUCLEOTIDE SEQUENCE [LARGE SCALE GENOMIC DNA]</scope>
    <source>
        <strain evidence="2">cv. Stackhouse</strain>
    </source>
</reference>
<proteinExistence type="predicted"/>
<protein>
    <submittedName>
        <fullName evidence="1">Uncharacterized protein</fullName>
    </submittedName>
</protein>
<dbReference type="KEGG" id="ccp:CHC_T00002360001"/>
<organism evidence="1 2">
    <name type="scientific">Chondrus crispus</name>
    <name type="common">Carrageen Irish moss</name>
    <name type="synonym">Polymorpha crispa</name>
    <dbReference type="NCBI Taxonomy" id="2769"/>
    <lineage>
        <taxon>Eukaryota</taxon>
        <taxon>Rhodophyta</taxon>
        <taxon>Florideophyceae</taxon>
        <taxon>Rhodymeniophycidae</taxon>
        <taxon>Gigartinales</taxon>
        <taxon>Gigartinaceae</taxon>
        <taxon>Chondrus</taxon>
    </lineage>
</organism>
<dbReference type="Gramene" id="CDF33564">
    <property type="protein sequence ID" value="CDF33564"/>
    <property type="gene ID" value="CHC_T00002360001"/>
</dbReference>
<dbReference type="GeneID" id="17321077"/>
<evidence type="ECO:0000313" key="1">
    <source>
        <dbReference type="EMBL" id="CDF33564.1"/>
    </source>
</evidence>
<gene>
    <name evidence="1" type="ORF">CHC_T00002360001</name>
</gene>
<keyword evidence="2" id="KW-1185">Reference proteome</keyword>
<dbReference type="Proteomes" id="UP000012073">
    <property type="component" value="Unassembled WGS sequence"/>
</dbReference>
<evidence type="ECO:0000313" key="2">
    <source>
        <dbReference type="Proteomes" id="UP000012073"/>
    </source>
</evidence>
<sequence length="183" mass="20542">MSSLVGRAAADAFSIYATHIHFRLLYWPGRIVKPLRHRYLLNKKTSAGVAKLPKPKSLSKSHQGVSLSVRHYTADNNERFVSLRQPAGFHPFMARAHVHGNAVVLARCFRKRFPPPCTSRQATDAGCSCNGIGRHKHGNGPSILFFPVGRGRLSHAWRGSHMGTGCRSFSRLWTQRFSFFFRG</sequence>
<accession>R7Q6C4</accession>